<comment type="similarity">
    <text evidence="1">Belongs to the glycosyl hydrolase 16 family.</text>
</comment>
<dbReference type="PROSITE" id="PS51762">
    <property type="entry name" value="GH16_2"/>
    <property type="match status" value="1"/>
</dbReference>
<dbReference type="SUPFAM" id="SSF49899">
    <property type="entry name" value="Concanavalin A-like lectins/glucanases"/>
    <property type="match status" value="1"/>
</dbReference>
<dbReference type="RefSeq" id="WP_069829474.1">
    <property type="nucleotide sequence ID" value="NZ_MDJD01000028.1"/>
</dbReference>
<evidence type="ECO:0000256" key="2">
    <source>
        <dbReference type="ARBA" id="ARBA00022729"/>
    </source>
</evidence>
<dbReference type="SMART" id="SM00635">
    <property type="entry name" value="BID_2"/>
    <property type="match status" value="3"/>
</dbReference>
<evidence type="ECO:0000256" key="4">
    <source>
        <dbReference type="SAM" id="SignalP"/>
    </source>
</evidence>
<dbReference type="Gene3D" id="2.60.120.200">
    <property type="match status" value="1"/>
</dbReference>
<feature type="signal peptide" evidence="4">
    <location>
        <begin position="1"/>
        <end position="28"/>
    </location>
</feature>
<dbReference type="OrthoDB" id="657277at2"/>
<dbReference type="Pfam" id="PF18962">
    <property type="entry name" value="Por_Secre_tail"/>
    <property type="match status" value="1"/>
</dbReference>
<name>A0A1E5TBP7_9FLAO</name>
<feature type="domain" description="GH16" evidence="5">
    <location>
        <begin position="25"/>
        <end position="287"/>
    </location>
</feature>
<keyword evidence="2 4" id="KW-0732">Signal</keyword>
<dbReference type="InterPro" id="IPR026444">
    <property type="entry name" value="Secre_tail"/>
</dbReference>
<gene>
    <name evidence="6" type="ORF">A8C32_00500</name>
</gene>
<accession>A0A1E5TBP7</accession>
<dbReference type="EMBL" id="MDJD01000028">
    <property type="protein sequence ID" value="OEK08792.1"/>
    <property type="molecule type" value="Genomic_DNA"/>
</dbReference>
<reference evidence="6 7" key="1">
    <citation type="submission" date="2016-05" db="EMBL/GenBank/DDBJ databases">
        <title>Draft Genome Sequence of Algibacter sp. Strain SK-16 Isolated from the Surface Water of Aburatsubo Inlet.</title>
        <authorList>
            <person name="Wong S.-K."/>
            <person name="Yoshizawa S."/>
            <person name="Nakajima Y."/>
            <person name="Ogura Y."/>
            <person name="Tetsuya H."/>
            <person name="Hamasaki K."/>
        </authorList>
    </citation>
    <scope>NUCLEOTIDE SEQUENCE [LARGE SCALE GENOMIC DNA]</scope>
    <source>
        <strain evidence="6 7">SK-16</strain>
    </source>
</reference>
<comment type="caution">
    <text evidence="6">The sequence shown here is derived from an EMBL/GenBank/DDBJ whole genome shotgun (WGS) entry which is preliminary data.</text>
</comment>
<dbReference type="Pfam" id="PF02368">
    <property type="entry name" value="Big_2"/>
    <property type="match status" value="3"/>
</dbReference>
<dbReference type="GO" id="GO:0004553">
    <property type="term" value="F:hydrolase activity, hydrolyzing O-glycosyl compounds"/>
    <property type="evidence" value="ECO:0007669"/>
    <property type="project" value="InterPro"/>
</dbReference>
<dbReference type="InterPro" id="IPR000757">
    <property type="entry name" value="Beta-glucanase-like"/>
</dbReference>
<dbReference type="InterPro" id="IPR013320">
    <property type="entry name" value="ConA-like_dom_sf"/>
</dbReference>
<dbReference type="AlphaFoldDB" id="A0A1E5TBP7"/>
<evidence type="ECO:0000256" key="1">
    <source>
        <dbReference type="ARBA" id="ARBA00006865"/>
    </source>
</evidence>
<dbReference type="GO" id="GO:0005975">
    <property type="term" value="P:carbohydrate metabolic process"/>
    <property type="evidence" value="ECO:0007669"/>
    <property type="project" value="InterPro"/>
</dbReference>
<protein>
    <recommendedName>
        <fullName evidence="5">GH16 domain-containing protein</fullName>
    </recommendedName>
</protein>
<dbReference type="PANTHER" id="PTHR10963">
    <property type="entry name" value="GLYCOSYL HYDROLASE-RELATED"/>
    <property type="match status" value="1"/>
</dbReference>
<dbReference type="NCBIfam" id="TIGR04183">
    <property type="entry name" value="Por_Secre_tail"/>
    <property type="match status" value="1"/>
</dbReference>
<feature type="chain" id="PRO_5009186252" description="GH16 domain-containing protein" evidence="4">
    <location>
        <begin position="29"/>
        <end position="926"/>
    </location>
</feature>
<evidence type="ECO:0000313" key="7">
    <source>
        <dbReference type="Proteomes" id="UP000095713"/>
    </source>
</evidence>
<evidence type="ECO:0000259" key="5">
    <source>
        <dbReference type="PROSITE" id="PS51762"/>
    </source>
</evidence>
<proteinExistence type="inferred from homology"/>
<evidence type="ECO:0000256" key="3">
    <source>
        <dbReference type="ARBA" id="ARBA00022801"/>
    </source>
</evidence>
<dbReference type="CDD" id="cd23342">
    <property type="entry name" value="beta-trefoil_FSCN_ZgPorA-like"/>
    <property type="match status" value="1"/>
</dbReference>
<sequence length="926" mass="101873">MKKFKHQIFMQVFMLSIILVMSSYSTFAQNPFTDPSNSGGWILNQDLSDEFEEGTIDETKFLLQGRNGEYRSNWIGRAPSQFSPDNARQENGSLKLQTRWEPDFEFSTTPQRDGTKYENITVSAVVTRKQFLYGYMEIKSKSANISIQSSFWATGKGCELDIFENNGKPSLPNKEKLETELWSSIHDWSQGGGPTIWTGKKQMPFRFADDFHVYGCEWDPEYIKIFVDGQLMRHVTKDEMGDNWIMDQPIWLWLDNETFPWQGNPSQADLPADYEVQYLRVWQKELSTPGPVTRVKVSNPTLKMQKGQKGFLTKEVFPFNATNQSVRWTSSNTSVAKVSGGGVVTALKKGTATITVKSIDGNKTDACIVTITDPITDNIVSDSGFESGNLNDWEDSKGNASVVSNNAHSGSKSVYFDGAGTAAQIIRVDPNTVYTLSAWAKTGGADQQIYIGANEHDGKNVALKFNNPSYNEKSGYFTTGPNSYSSRVYAWNGNKNWKINADDIKVFGSVSSTNAIPVSNVTLSRNTLTLRQRESEMVIPKVLPFNATDKSYTWTSSNTRVCTVTPIGAVLGKQVGTAIITIRTADGNKTASCVVTVNPLNSTQVSVTGVTVSPTSTSIAEGATTMLNVNVLPSNATNKTVTWSSNNTSVATVNSSGVVTAQSQGVAVITVRTSDGNKTAIFNITVTEETATSGIPLGSTIWLKSYGDKYVARASGNNLQATENNLNSGGQFEVVDAGNEFVALKNIENNKYVQVINNSGNSLRAGSSGIFNRQLYTWTSQGTNKVALKAKINNKFVWVDNSKSTKPVQAHSNSIGDWETFTWGIVNSGRRSTAKSNVIKDTSQIEEVRIYPNPFEKGNLNIELAEVSDVSVTVFDITGKAIFIKKYVEQSNITINTEQVRLTSGVYYIKIQNAVKKAIMKKLIVQ</sequence>
<dbReference type="InterPro" id="IPR003305">
    <property type="entry name" value="CenC_carb-bd"/>
</dbReference>
<dbReference type="STRING" id="1849968.A8C32_00500"/>
<dbReference type="Gene3D" id="2.60.40.1080">
    <property type="match status" value="3"/>
</dbReference>
<dbReference type="SUPFAM" id="SSF49373">
    <property type="entry name" value="Invasin/intimin cell-adhesion fragments"/>
    <property type="match status" value="3"/>
</dbReference>
<dbReference type="InterPro" id="IPR003343">
    <property type="entry name" value="Big_2"/>
</dbReference>
<dbReference type="InterPro" id="IPR008979">
    <property type="entry name" value="Galactose-bd-like_sf"/>
</dbReference>
<dbReference type="Gene3D" id="2.80.10.50">
    <property type="match status" value="1"/>
</dbReference>
<keyword evidence="3" id="KW-0378">Hydrolase</keyword>
<dbReference type="InterPro" id="IPR050546">
    <property type="entry name" value="Glycosyl_Hydrlase_16"/>
</dbReference>
<evidence type="ECO:0000313" key="6">
    <source>
        <dbReference type="EMBL" id="OEK08792.1"/>
    </source>
</evidence>
<dbReference type="Pfam" id="PF02018">
    <property type="entry name" value="CBM_4_9"/>
    <property type="match status" value="1"/>
</dbReference>
<dbReference type="Pfam" id="PF00722">
    <property type="entry name" value="Glyco_hydro_16"/>
    <property type="match status" value="1"/>
</dbReference>
<dbReference type="Proteomes" id="UP000095713">
    <property type="component" value="Unassembled WGS sequence"/>
</dbReference>
<dbReference type="SUPFAM" id="SSF50405">
    <property type="entry name" value="Actin-crosslinking proteins"/>
    <property type="match status" value="1"/>
</dbReference>
<keyword evidence="7" id="KW-1185">Reference proteome</keyword>
<dbReference type="PANTHER" id="PTHR10963:SF55">
    <property type="entry name" value="GLYCOSIDE HYDROLASE FAMILY 16 PROTEIN"/>
    <property type="match status" value="1"/>
</dbReference>
<dbReference type="SUPFAM" id="SSF49785">
    <property type="entry name" value="Galactose-binding domain-like"/>
    <property type="match status" value="1"/>
</dbReference>
<dbReference type="InterPro" id="IPR008964">
    <property type="entry name" value="Invasin/intimin_cell_adhesion"/>
</dbReference>
<organism evidence="6 7">
    <name type="scientific">Flavivirga aquatica</name>
    <dbReference type="NCBI Taxonomy" id="1849968"/>
    <lineage>
        <taxon>Bacteria</taxon>
        <taxon>Pseudomonadati</taxon>
        <taxon>Bacteroidota</taxon>
        <taxon>Flavobacteriia</taxon>
        <taxon>Flavobacteriales</taxon>
        <taxon>Flavobacteriaceae</taxon>
        <taxon>Flavivirga</taxon>
    </lineage>
</organism>
<dbReference type="Gene3D" id="2.60.120.260">
    <property type="entry name" value="Galactose-binding domain-like"/>
    <property type="match status" value="1"/>
</dbReference>
<dbReference type="InterPro" id="IPR008999">
    <property type="entry name" value="Actin-crosslinking"/>
</dbReference>